<keyword evidence="7" id="KW-0243">Dynein</keyword>
<feature type="non-terminal residue" evidence="15">
    <location>
        <position position="278"/>
    </location>
</feature>
<evidence type="ECO:0000256" key="12">
    <source>
        <dbReference type="ARBA" id="ARBA00023273"/>
    </source>
</evidence>
<dbReference type="PANTHER" id="PTHR45703">
    <property type="entry name" value="DYNEIN HEAVY CHAIN"/>
    <property type="match status" value="1"/>
</dbReference>
<evidence type="ECO:0000256" key="9">
    <source>
        <dbReference type="ARBA" id="ARBA00023069"/>
    </source>
</evidence>
<keyword evidence="5" id="KW-0547">Nucleotide-binding</keyword>
<dbReference type="GO" id="GO:0007018">
    <property type="term" value="P:microtubule-based movement"/>
    <property type="evidence" value="ECO:0007669"/>
    <property type="project" value="InterPro"/>
</dbReference>
<keyword evidence="4" id="KW-0493">Microtubule</keyword>
<dbReference type="AlphaFoldDB" id="A0A6A0AKR7"/>
<evidence type="ECO:0000256" key="7">
    <source>
        <dbReference type="ARBA" id="ARBA00023017"/>
    </source>
</evidence>
<keyword evidence="6" id="KW-0067">ATP-binding</keyword>
<keyword evidence="3" id="KW-0963">Cytoplasm</keyword>
<accession>A0A6A0AKR7</accession>
<sequence>MADDAKRDLAEAMPALDAAVASLKNLSRNDVVEVKAMQSPPQGVKLVMEATCIMFDEKPRMVDDPARLGKKIANYWEPSKKLLNDPSKFLDSLLTYDKDNIPDAVIRRVEPYIQMEEFTPEAVSKVSKACTSICMWVRAMYVYHNVALQVAPKRAALKAAEDELEDTMTRLAQARAKLQAVAEKIAALERQFAEATAKKEQLAKQVSDCTVKLQRADKLIGGLGGERLRWQVTVDQLGHDLINVVGDVAVAAGSIAYSGPFTPLYRAALTAEWVTQLK</sequence>
<proteinExistence type="predicted"/>
<keyword evidence="8 13" id="KW-0175">Coiled coil</keyword>
<dbReference type="Proteomes" id="UP000485058">
    <property type="component" value="Unassembled WGS sequence"/>
</dbReference>
<dbReference type="GO" id="GO:0005929">
    <property type="term" value="C:cilium"/>
    <property type="evidence" value="ECO:0007669"/>
    <property type="project" value="UniProtKB-SubCell"/>
</dbReference>
<gene>
    <name evidence="15" type="ORF">HaLaN_31859</name>
</gene>
<dbReference type="InterPro" id="IPR026983">
    <property type="entry name" value="DHC"/>
</dbReference>
<evidence type="ECO:0000256" key="8">
    <source>
        <dbReference type="ARBA" id="ARBA00023054"/>
    </source>
</evidence>
<reference evidence="15 16" key="1">
    <citation type="submission" date="2020-02" db="EMBL/GenBank/DDBJ databases">
        <title>Draft genome sequence of Haematococcus lacustris strain NIES-144.</title>
        <authorList>
            <person name="Morimoto D."/>
            <person name="Nakagawa S."/>
            <person name="Yoshida T."/>
            <person name="Sawayama S."/>
        </authorList>
    </citation>
    <scope>NUCLEOTIDE SEQUENCE [LARGE SCALE GENOMIC DNA]</scope>
    <source>
        <strain evidence="15 16">NIES-144</strain>
    </source>
</reference>
<evidence type="ECO:0000256" key="1">
    <source>
        <dbReference type="ARBA" id="ARBA00004138"/>
    </source>
</evidence>
<dbReference type="InterPro" id="IPR024743">
    <property type="entry name" value="Dynein_HC_stalk"/>
</dbReference>
<dbReference type="GO" id="GO:0051959">
    <property type="term" value="F:dynein light intermediate chain binding"/>
    <property type="evidence" value="ECO:0007669"/>
    <property type="project" value="InterPro"/>
</dbReference>
<dbReference type="GO" id="GO:0005874">
    <property type="term" value="C:microtubule"/>
    <property type="evidence" value="ECO:0007669"/>
    <property type="project" value="UniProtKB-KW"/>
</dbReference>
<feature type="domain" description="Dynein heavy chain coiled coil stalk" evidence="14">
    <location>
        <begin position="4"/>
        <end position="270"/>
    </location>
</feature>
<dbReference type="Gene3D" id="1.20.920.20">
    <property type="match status" value="1"/>
</dbReference>
<evidence type="ECO:0000256" key="13">
    <source>
        <dbReference type="SAM" id="Coils"/>
    </source>
</evidence>
<evidence type="ECO:0000256" key="5">
    <source>
        <dbReference type="ARBA" id="ARBA00022741"/>
    </source>
</evidence>
<dbReference type="PANTHER" id="PTHR45703:SF28">
    <property type="entry name" value="DYNEINS HEAVY CHAIN"/>
    <property type="match status" value="1"/>
</dbReference>
<dbReference type="FunFam" id="1.20.920.20:FF:000001">
    <property type="entry name" value="dynein heavy chain 2, axonemal"/>
    <property type="match status" value="1"/>
</dbReference>
<evidence type="ECO:0000256" key="10">
    <source>
        <dbReference type="ARBA" id="ARBA00023175"/>
    </source>
</evidence>
<evidence type="ECO:0000259" key="14">
    <source>
        <dbReference type="Pfam" id="PF12777"/>
    </source>
</evidence>
<dbReference type="SUPFAM" id="SSF57997">
    <property type="entry name" value="Tropomyosin"/>
    <property type="match status" value="1"/>
</dbReference>
<evidence type="ECO:0000313" key="15">
    <source>
        <dbReference type="EMBL" id="GFH32614.1"/>
    </source>
</evidence>
<comment type="subcellular location">
    <subcellularLocation>
        <location evidence="1">Cell projection</location>
        <location evidence="1">Cilium</location>
    </subcellularLocation>
    <subcellularLocation>
        <location evidence="2">Cytoplasm</location>
        <location evidence="2">Cytoskeleton</location>
    </subcellularLocation>
</comment>
<keyword evidence="9" id="KW-0969">Cilium</keyword>
<keyword evidence="10" id="KW-0505">Motor protein</keyword>
<dbReference type="GO" id="GO:0005524">
    <property type="term" value="F:ATP binding"/>
    <property type="evidence" value="ECO:0007669"/>
    <property type="project" value="UniProtKB-KW"/>
</dbReference>
<keyword evidence="11" id="KW-0206">Cytoskeleton</keyword>
<comment type="caution">
    <text evidence="15">The sequence shown here is derived from an EMBL/GenBank/DDBJ whole genome shotgun (WGS) entry which is preliminary data.</text>
</comment>
<organism evidence="15 16">
    <name type="scientific">Haematococcus lacustris</name>
    <name type="common">Green alga</name>
    <name type="synonym">Haematococcus pluvialis</name>
    <dbReference type="NCBI Taxonomy" id="44745"/>
    <lineage>
        <taxon>Eukaryota</taxon>
        <taxon>Viridiplantae</taxon>
        <taxon>Chlorophyta</taxon>
        <taxon>core chlorophytes</taxon>
        <taxon>Chlorophyceae</taxon>
        <taxon>CS clade</taxon>
        <taxon>Chlamydomonadales</taxon>
        <taxon>Haematococcaceae</taxon>
        <taxon>Haematococcus</taxon>
    </lineage>
</organism>
<keyword evidence="16" id="KW-1185">Reference proteome</keyword>
<evidence type="ECO:0000256" key="2">
    <source>
        <dbReference type="ARBA" id="ARBA00004245"/>
    </source>
</evidence>
<protein>
    <recommendedName>
        <fullName evidence="14">Dynein heavy chain coiled coil stalk domain-containing protein</fullName>
    </recommendedName>
</protein>
<dbReference type="Pfam" id="PF12777">
    <property type="entry name" value="MT"/>
    <property type="match status" value="1"/>
</dbReference>
<evidence type="ECO:0000256" key="4">
    <source>
        <dbReference type="ARBA" id="ARBA00022701"/>
    </source>
</evidence>
<evidence type="ECO:0000313" key="16">
    <source>
        <dbReference type="Proteomes" id="UP000485058"/>
    </source>
</evidence>
<keyword evidence="12" id="KW-0966">Cell projection</keyword>
<dbReference type="GO" id="GO:0045505">
    <property type="term" value="F:dynein intermediate chain binding"/>
    <property type="evidence" value="ECO:0007669"/>
    <property type="project" value="InterPro"/>
</dbReference>
<evidence type="ECO:0000256" key="3">
    <source>
        <dbReference type="ARBA" id="ARBA00022490"/>
    </source>
</evidence>
<evidence type="ECO:0000256" key="11">
    <source>
        <dbReference type="ARBA" id="ARBA00023212"/>
    </source>
</evidence>
<evidence type="ECO:0000256" key="6">
    <source>
        <dbReference type="ARBA" id="ARBA00022840"/>
    </source>
</evidence>
<dbReference type="GO" id="GO:0030286">
    <property type="term" value="C:dynein complex"/>
    <property type="evidence" value="ECO:0007669"/>
    <property type="project" value="UniProtKB-KW"/>
</dbReference>
<dbReference type="EMBL" id="BLLF01006868">
    <property type="protein sequence ID" value="GFH32614.1"/>
    <property type="molecule type" value="Genomic_DNA"/>
</dbReference>
<name>A0A6A0AKR7_HAELA</name>
<feature type="coiled-coil region" evidence="13">
    <location>
        <begin position="154"/>
        <end position="205"/>
    </location>
</feature>